<evidence type="ECO:0000256" key="2">
    <source>
        <dbReference type="ARBA" id="ARBA00022670"/>
    </source>
</evidence>
<dbReference type="AlphaFoldDB" id="A0A1C3EPX8"/>
<dbReference type="SUPFAM" id="SSF52317">
    <property type="entry name" value="Class I glutamine amidotransferase-like"/>
    <property type="match status" value="1"/>
</dbReference>
<organism evidence="5 6">
    <name type="scientific">Veronia pacifica</name>
    <dbReference type="NCBI Taxonomy" id="1080227"/>
    <lineage>
        <taxon>Bacteria</taxon>
        <taxon>Pseudomonadati</taxon>
        <taxon>Pseudomonadota</taxon>
        <taxon>Gammaproteobacteria</taxon>
        <taxon>Vibrionales</taxon>
        <taxon>Vibrionaceae</taxon>
        <taxon>Veronia</taxon>
    </lineage>
</organism>
<evidence type="ECO:0000256" key="1">
    <source>
        <dbReference type="ARBA" id="ARBA00006534"/>
    </source>
</evidence>
<dbReference type="CDD" id="cd03146">
    <property type="entry name" value="GAT1_Peptidase_E"/>
    <property type="match status" value="1"/>
</dbReference>
<accession>A0A1C3EPX8</accession>
<evidence type="ECO:0000256" key="3">
    <source>
        <dbReference type="ARBA" id="ARBA00022801"/>
    </source>
</evidence>
<dbReference type="Gene3D" id="3.40.50.880">
    <property type="match status" value="1"/>
</dbReference>
<sequence length="220" mass="24868">MTGEKRSELDNYILNLSEKPEPRVCYIPTATGDAEEAIQRFYQSGLRGQLSHFSLFKMRSGWRDRLLQQDIIYVGGGNTRSMLAVWREWGVDSILRDCYERGIILAGMSAGAICWFSHLITDSDPEHFSVIKGLDILPGMAAAHFDDETNKRKLFINFADSNPQIPCYGIDDYAGLHFVNERLRNTIRSREKAGITVRNVGHSIEKTLANESNECIYSGV</sequence>
<dbReference type="GO" id="GO:0008236">
    <property type="term" value="F:serine-type peptidase activity"/>
    <property type="evidence" value="ECO:0007669"/>
    <property type="project" value="UniProtKB-KW"/>
</dbReference>
<dbReference type="PANTHER" id="PTHR20842:SF0">
    <property type="entry name" value="ALPHA-ASPARTYL DIPEPTIDASE"/>
    <property type="match status" value="1"/>
</dbReference>
<dbReference type="EMBL" id="LYBM01000005">
    <property type="protein sequence ID" value="ODA35242.1"/>
    <property type="molecule type" value="Genomic_DNA"/>
</dbReference>
<dbReference type="STRING" id="1080227.A8L45_04845"/>
<dbReference type="InterPro" id="IPR005320">
    <property type="entry name" value="Peptidase_S51"/>
</dbReference>
<evidence type="ECO:0000313" key="6">
    <source>
        <dbReference type="Proteomes" id="UP000094936"/>
    </source>
</evidence>
<comment type="caution">
    <text evidence="5">The sequence shown here is derived from an EMBL/GenBank/DDBJ whole genome shotgun (WGS) entry which is preliminary data.</text>
</comment>
<proteinExistence type="inferred from homology"/>
<evidence type="ECO:0000313" key="5">
    <source>
        <dbReference type="EMBL" id="ODA35242.1"/>
    </source>
</evidence>
<dbReference type="InterPro" id="IPR029062">
    <property type="entry name" value="Class_I_gatase-like"/>
</dbReference>
<name>A0A1C3EPX8_9GAMM</name>
<keyword evidence="4" id="KW-0720">Serine protease</keyword>
<comment type="similarity">
    <text evidence="1">Belongs to the peptidase S51 family.</text>
</comment>
<keyword evidence="6" id="KW-1185">Reference proteome</keyword>
<protein>
    <submittedName>
        <fullName evidence="5">Peptidase E</fullName>
    </submittedName>
</protein>
<keyword evidence="3" id="KW-0378">Hydrolase</keyword>
<dbReference type="Proteomes" id="UP000094936">
    <property type="component" value="Unassembled WGS sequence"/>
</dbReference>
<evidence type="ECO:0000256" key="4">
    <source>
        <dbReference type="ARBA" id="ARBA00022825"/>
    </source>
</evidence>
<gene>
    <name evidence="5" type="ORF">A8L45_04845</name>
</gene>
<dbReference type="RefSeq" id="WP_068899805.1">
    <property type="nucleotide sequence ID" value="NZ_JBHUIF010000033.1"/>
</dbReference>
<dbReference type="PANTHER" id="PTHR20842">
    <property type="entry name" value="PROTEASE S51 ALPHA-ASPARTYL DIPEPTIDASE"/>
    <property type="match status" value="1"/>
</dbReference>
<reference evidence="5 6" key="1">
    <citation type="submission" date="2016-05" db="EMBL/GenBank/DDBJ databases">
        <title>Genomic Taxonomy of the Vibrionaceae.</title>
        <authorList>
            <person name="Gomez-Gil B."/>
            <person name="Enciso-Ibarra J."/>
        </authorList>
    </citation>
    <scope>NUCLEOTIDE SEQUENCE [LARGE SCALE GENOMIC DNA]</scope>
    <source>
        <strain evidence="5 6">CAIM 1920</strain>
    </source>
</reference>
<keyword evidence="2" id="KW-0645">Protease</keyword>
<dbReference type="Pfam" id="PF03575">
    <property type="entry name" value="Peptidase_S51"/>
    <property type="match status" value="1"/>
</dbReference>
<dbReference type="GO" id="GO:0006508">
    <property type="term" value="P:proteolysis"/>
    <property type="evidence" value="ECO:0007669"/>
    <property type="project" value="UniProtKB-KW"/>
</dbReference>